<sequence length="188" mass="21260">MGSGQSARKLTISNEEEIGVIKVSNAIVQRLAQGEKSKSHKPLPDEKPAAPIQDPVPDASEATTGQPVYYPELTMSALQIQQQMEEELNRQNQYWQRRLQNIEDSYQKINRVLEEEYKKAANESSVAKSEGQTIANIQNVVQPCLENSNKVLKCFQDHPKETLKCSDLVEEFSNCVWKVHTGMIETRS</sequence>
<dbReference type="InterPro" id="IPR009069">
    <property type="entry name" value="Cys_alpha_HP_mot_SF"/>
</dbReference>
<gene>
    <name evidence="3" type="primary">Chchd6</name>
    <name evidence="3" type="ORF">G6Z76_0011017</name>
</gene>
<dbReference type="AlphaFoldDB" id="A0A836G1W0"/>
<comment type="caution">
    <text evidence="3">The sequence shown here is derived from an EMBL/GenBank/DDBJ whole genome shotgun (WGS) entry which is preliminary data.</text>
</comment>
<keyword evidence="1" id="KW-0175">Coiled coil</keyword>
<dbReference type="GO" id="GO:0061617">
    <property type="term" value="C:MICOS complex"/>
    <property type="evidence" value="ECO:0007669"/>
    <property type="project" value="TreeGrafter"/>
</dbReference>
<feature type="coiled-coil region" evidence="1">
    <location>
        <begin position="85"/>
        <end position="130"/>
    </location>
</feature>
<dbReference type="GO" id="GO:0007007">
    <property type="term" value="P:inner mitochondrial membrane organization"/>
    <property type="evidence" value="ECO:0007669"/>
    <property type="project" value="TreeGrafter"/>
</dbReference>
<dbReference type="Proteomes" id="UP000669903">
    <property type="component" value="Unassembled WGS sequence"/>
</dbReference>
<dbReference type="InterPro" id="IPR052632">
    <property type="entry name" value="MICOS_subunit_Mic19"/>
</dbReference>
<feature type="compositionally biased region" description="Basic and acidic residues" evidence="2">
    <location>
        <begin position="33"/>
        <end position="48"/>
    </location>
</feature>
<feature type="non-terminal residue" evidence="3">
    <location>
        <position position="1"/>
    </location>
</feature>
<dbReference type="PANTHER" id="PTHR21588:SF18">
    <property type="entry name" value="MICOS COMPLEX SUBUNIT MIC19"/>
    <property type="match status" value="1"/>
</dbReference>
<keyword evidence="4" id="KW-1185">Reference proteome</keyword>
<accession>A0A836G1W0</accession>
<dbReference type="SUPFAM" id="SSF47072">
    <property type="entry name" value="Cysteine alpha-hairpin motif"/>
    <property type="match status" value="1"/>
</dbReference>
<organism evidence="3 4">
    <name type="scientific">Acromyrmex charruanus</name>
    <dbReference type="NCBI Taxonomy" id="2715315"/>
    <lineage>
        <taxon>Eukaryota</taxon>
        <taxon>Metazoa</taxon>
        <taxon>Ecdysozoa</taxon>
        <taxon>Arthropoda</taxon>
        <taxon>Hexapoda</taxon>
        <taxon>Insecta</taxon>
        <taxon>Pterygota</taxon>
        <taxon>Neoptera</taxon>
        <taxon>Endopterygota</taxon>
        <taxon>Hymenoptera</taxon>
        <taxon>Apocrita</taxon>
        <taxon>Aculeata</taxon>
        <taxon>Formicoidea</taxon>
        <taxon>Formicidae</taxon>
        <taxon>Myrmicinae</taxon>
        <taxon>Acromyrmex</taxon>
    </lineage>
</organism>
<name>A0A836G1W0_9HYME</name>
<evidence type="ECO:0000256" key="1">
    <source>
        <dbReference type="SAM" id="Coils"/>
    </source>
</evidence>
<evidence type="ECO:0000313" key="4">
    <source>
        <dbReference type="Proteomes" id="UP000669903"/>
    </source>
</evidence>
<feature type="region of interest" description="Disordered" evidence="2">
    <location>
        <begin position="32"/>
        <end position="64"/>
    </location>
</feature>
<feature type="non-terminal residue" evidence="3">
    <location>
        <position position="188"/>
    </location>
</feature>
<proteinExistence type="predicted"/>
<evidence type="ECO:0000313" key="3">
    <source>
        <dbReference type="EMBL" id="KAG5330307.1"/>
    </source>
</evidence>
<evidence type="ECO:0000256" key="2">
    <source>
        <dbReference type="SAM" id="MobiDB-lite"/>
    </source>
</evidence>
<protein>
    <submittedName>
        <fullName evidence="3">MIC25 protein</fullName>
    </submittedName>
</protein>
<reference evidence="3" key="1">
    <citation type="submission" date="2020-03" db="EMBL/GenBank/DDBJ databases">
        <title>Relaxed selection underlies rapid genomic changes in the transitions from sociality to social parasitism in ants.</title>
        <authorList>
            <person name="Bi X."/>
        </authorList>
    </citation>
    <scope>NUCLEOTIDE SEQUENCE</scope>
    <source>
        <strain evidence="3">BGI-DK2014a</strain>
        <tissue evidence="3">Whole body</tissue>
    </source>
</reference>
<dbReference type="EMBL" id="JAANIC010005860">
    <property type="protein sequence ID" value="KAG5330307.1"/>
    <property type="molecule type" value="Genomic_DNA"/>
</dbReference>
<dbReference type="PANTHER" id="PTHR21588">
    <property type="entry name" value="COILED-COIL-HELIX-COILED-COIL-HELIX DOMAIN CONTAINING 6"/>
    <property type="match status" value="1"/>
</dbReference>